<name>A0A8S2QKH3_9BILA</name>
<sequence length="235" mass="27381">GNQIFDQNLLIGFEHQLVHSTVSFEGYVNAFNSKIKVIRERENQQMLLSTVDDVNEMLLNEKYFQMVWLLANITKFIFMTTKETCFTILMSVRDIDECTDYFLNIKDDLYKLFVGFWTQHRRFMTSCDQVTRSRVFVVNGHQKANRLVCQYKDVFDSTTSELGLVYCQHHQPSKLISNLNTTTSAYKTDQENKETALDKLALIEYVGKGGHYSDKLCKIFRSGINNKQKSVPMDF</sequence>
<dbReference type="EMBL" id="CAJOBH010008364">
    <property type="protein sequence ID" value="CAF4111115.1"/>
    <property type="molecule type" value="Genomic_DNA"/>
</dbReference>
<proteinExistence type="predicted"/>
<dbReference type="Proteomes" id="UP000681967">
    <property type="component" value="Unassembled WGS sequence"/>
</dbReference>
<comment type="caution">
    <text evidence="1">The sequence shown here is derived from an EMBL/GenBank/DDBJ whole genome shotgun (WGS) entry which is preliminary data.</text>
</comment>
<protein>
    <submittedName>
        <fullName evidence="1">Uncharacterized protein</fullName>
    </submittedName>
</protein>
<gene>
    <name evidence="1" type="ORF">BYL167_LOCUS19599</name>
</gene>
<accession>A0A8S2QKH3</accession>
<feature type="non-terminal residue" evidence="1">
    <location>
        <position position="1"/>
    </location>
</feature>
<reference evidence="1" key="1">
    <citation type="submission" date="2021-02" db="EMBL/GenBank/DDBJ databases">
        <authorList>
            <person name="Nowell W R."/>
        </authorList>
    </citation>
    <scope>NUCLEOTIDE SEQUENCE</scope>
</reference>
<evidence type="ECO:0000313" key="2">
    <source>
        <dbReference type="Proteomes" id="UP000681967"/>
    </source>
</evidence>
<dbReference type="AlphaFoldDB" id="A0A8S2QKH3"/>
<organism evidence="1 2">
    <name type="scientific">Rotaria magnacalcarata</name>
    <dbReference type="NCBI Taxonomy" id="392030"/>
    <lineage>
        <taxon>Eukaryota</taxon>
        <taxon>Metazoa</taxon>
        <taxon>Spiralia</taxon>
        <taxon>Gnathifera</taxon>
        <taxon>Rotifera</taxon>
        <taxon>Eurotatoria</taxon>
        <taxon>Bdelloidea</taxon>
        <taxon>Philodinida</taxon>
        <taxon>Philodinidae</taxon>
        <taxon>Rotaria</taxon>
    </lineage>
</organism>
<evidence type="ECO:0000313" key="1">
    <source>
        <dbReference type="EMBL" id="CAF4111115.1"/>
    </source>
</evidence>